<sequence length="82" mass="8750">MRRSADRVVAASALSMIGNLRIEFGDAAPAARPTRNPFCSHGAPLPLNDRADRRLSPHGESASRSRAFPVGTEPGAMRNLPV</sequence>
<feature type="region of interest" description="Disordered" evidence="1">
    <location>
        <begin position="35"/>
        <end position="82"/>
    </location>
</feature>
<evidence type="ECO:0000313" key="2">
    <source>
        <dbReference type="EMBL" id="NIJ08572.1"/>
    </source>
</evidence>
<evidence type="ECO:0000256" key="1">
    <source>
        <dbReference type="SAM" id="MobiDB-lite"/>
    </source>
</evidence>
<dbReference type="EMBL" id="JAAOZC010000005">
    <property type="protein sequence ID" value="NIJ08572.1"/>
    <property type="molecule type" value="Genomic_DNA"/>
</dbReference>
<accession>A0ABX0TST0</accession>
<organism evidence="2 3">
    <name type="scientific">Sphingomonas vulcanisoli</name>
    <dbReference type="NCBI Taxonomy" id="1658060"/>
    <lineage>
        <taxon>Bacteria</taxon>
        <taxon>Pseudomonadati</taxon>
        <taxon>Pseudomonadota</taxon>
        <taxon>Alphaproteobacteria</taxon>
        <taxon>Sphingomonadales</taxon>
        <taxon>Sphingomonadaceae</taxon>
        <taxon>Sphingomonas</taxon>
    </lineage>
</organism>
<gene>
    <name evidence="2" type="ORF">FHS31_002193</name>
</gene>
<keyword evidence="3" id="KW-1185">Reference proteome</keyword>
<reference evidence="2 3" key="1">
    <citation type="submission" date="2020-03" db="EMBL/GenBank/DDBJ databases">
        <title>Genomic Encyclopedia of Type Strains, Phase III (KMG-III): the genomes of soil and plant-associated and newly described type strains.</title>
        <authorList>
            <person name="Whitman W."/>
        </authorList>
    </citation>
    <scope>NUCLEOTIDE SEQUENCE [LARGE SCALE GENOMIC DNA]</scope>
    <source>
        <strain evidence="2 3">CECT 8804</strain>
    </source>
</reference>
<dbReference type="Proteomes" id="UP000727456">
    <property type="component" value="Unassembled WGS sequence"/>
</dbReference>
<evidence type="ECO:0000313" key="3">
    <source>
        <dbReference type="Proteomes" id="UP000727456"/>
    </source>
</evidence>
<feature type="compositionally biased region" description="Basic and acidic residues" evidence="1">
    <location>
        <begin position="49"/>
        <end position="63"/>
    </location>
</feature>
<proteinExistence type="predicted"/>
<name>A0ABX0TST0_9SPHN</name>
<comment type="caution">
    <text evidence="2">The sequence shown here is derived from an EMBL/GenBank/DDBJ whole genome shotgun (WGS) entry which is preliminary data.</text>
</comment>
<protein>
    <submittedName>
        <fullName evidence="2">Uncharacterized protein</fullName>
    </submittedName>
</protein>